<reference evidence="1 2" key="1">
    <citation type="submission" date="2023-01" db="EMBL/GenBank/DDBJ databases">
        <title>Analysis of 21 Apiospora genomes using comparative genomics revels a genus with tremendous synthesis potential of carbohydrate active enzymes and secondary metabolites.</title>
        <authorList>
            <person name="Sorensen T."/>
        </authorList>
    </citation>
    <scope>NUCLEOTIDE SEQUENCE [LARGE SCALE GENOMIC DNA]</scope>
    <source>
        <strain evidence="1 2">CBS 24483</strain>
    </source>
</reference>
<proteinExistence type="predicted"/>
<organism evidence="1 2">
    <name type="scientific">Apiospora aurea</name>
    <dbReference type="NCBI Taxonomy" id="335848"/>
    <lineage>
        <taxon>Eukaryota</taxon>
        <taxon>Fungi</taxon>
        <taxon>Dikarya</taxon>
        <taxon>Ascomycota</taxon>
        <taxon>Pezizomycotina</taxon>
        <taxon>Sordariomycetes</taxon>
        <taxon>Xylariomycetidae</taxon>
        <taxon>Amphisphaeriales</taxon>
        <taxon>Apiosporaceae</taxon>
        <taxon>Apiospora</taxon>
    </lineage>
</organism>
<comment type="caution">
    <text evidence="1">The sequence shown here is derived from an EMBL/GenBank/DDBJ whole genome shotgun (WGS) entry which is preliminary data.</text>
</comment>
<evidence type="ECO:0000313" key="2">
    <source>
        <dbReference type="Proteomes" id="UP001391051"/>
    </source>
</evidence>
<name>A0ABR1PVP2_9PEZI</name>
<protein>
    <submittedName>
        <fullName evidence="1">Uncharacterized protein</fullName>
    </submittedName>
</protein>
<keyword evidence="2" id="KW-1185">Reference proteome</keyword>
<accession>A0ABR1PVP2</accession>
<dbReference type="GeneID" id="92082750"/>
<dbReference type="Proteomes" id="UP001391051">
    <property type="component" value="Unassembled WGS sequence"/>
</dbReference>
<gene>
    <name evidence="1" type="ORF">PG986_013466</name>
</gene>
<dbReference type="RefSeq" id="XP_066693831.1">
    <property type="nucleotide sequence ID" value="XM_066849688.1"/>
</dbReference>
<evidence type="ECO:0000313" key="1">
    <source>
        <dbReference type="EMBL" id="KAK7941079.1"/>
    </source>
</evidence>
<dbReference type="EMBL" id="JAQQWE010000009">
    <property type="protein sequence ID" value="KAK7941079.1"/>
    <property type="molecule type" value="Genomic_DNA"/>
</dbReference>
<sequence length="174" mass="18846">MYTSRPMRQAGWKLRACGKPISAQDQAPNPQHMLICPAPRGTYLLLVNHHSPPNAASQSTQAAGANLETPAWPFDGLSTTTPPGVVPCRCAWALRDGLPFCSSPIFSRLGLPQSLGTGLQEFPSTGQWDRPTEAIHNLHIAWLWPARDGDPDPSPLEGASPSANRFLSRFVGQE</sequence>